<dbReference type="InterPro" id="IPR000330">
    <property type="entry name" value="SNF2_N"/>
</dbReference>
<evidence type="ECO:0000256" key="6">
    <source>
        <dbReference type="SAM" id="MobiDB-lite"/>
    </source>
</evidence>
<evidence type="ECO:0000259" key="7">
    <source>
        <dbReference type="Pfam" id="PF00176"/>
    </source>
</evidence>
<keyword evidence="3" id="KW-0347">Helicase</keyword>
<keyword evidence="9" id="KW-1185">Reference proteome</keyword>
<dbReference type="Proteomes" id="UP001152049">
    <property type="component" value="Unassembled WGS sequence"/>
</dbReference>
<organism evidence="8 9">
    <name type="scientific">Fusarium torreyae</name>
    <dbReference type="NCBI Taxonomy" id="1237075"/>
    <lineage>
        <taxon>Eukaryota</taxon>
        <taxon>Fungi</taxon>
        <taxon>Dikarya</taxon>
        <taxon>Ascomycota</taxon>
        <taxon>Pezizomycotina</taxon>
        <taxon>Sordariomycetes</taxon>
        <taxon>Hypocreomycetidae</taxon>
        <taxon>Hypocreales</taxon>
        <taxon>Nectriaceae</taxon>
        <taxon>Fusarium</taxon>
    </lineage>
</organism>
<dbReference type="PANTHER" id="PTHR45626">
    <property type="entry name" value="TRANSCRIPTION TERMINATION FACTOR 2-RELATED"/>
    <property type="match status" value="1"/>
</dbReference>
<dbReference type="InterPro" id="IPR050628">
    <property type="entry name" value="SNF2_RAD54_helicase_TF"/>
</dbReference>
<feature type="compositionally biased region" description="Basic and acidic residues" evidence="6">
    <location>
        <begin position="164"/>
        <end position="178"/>
    </location>
</feature>
<feature type="compositionally biased region" description="Basic residues" evidence="6">
    <location>
        <begin position="297"/>
        <end position="307"/>
    </location>
</feature>
<evidence type="ECO:0000313" key="9">
    <source>
        <dbReference type="Proteomes" id="UP001152049"/>
    </source>
</evidence>
<dbReference type="GO" id="GO:0016787">
    <property type="term" value="F:hydrolase activity"/>
    <property type="evidence" value="ECO:0007669"/>
    <property type="project" value="UniProtKB-KW"/>
</dbReference>
<dbReference type="GO" id="GO:0008094">
    <property type="term" value="F:ATP-dependent activity, acting on DNA"/>
    <property type="evidence" value="ECO:0007669"/>
    <property type="project" value="TreeGrafter"/>
</dbReference>
<keyword evidence="2" id="KW-0378">Hydrolase</keyword>
<feature type="coiled-coil region" evidence="5">
    <location>
        <begin position="212"/>
        <end position="239"/>
    </location>
</feature>
<evidence type="ECO:0000313" key="8">
    <source>
        <dbReference type="EMBL" id="KAJ4265071.1"/>
    </source>
</evidence>
<dbReference type="GO" id="GO:0005524">
    <property type="term" value="F:ATP binding"/>
    <property type="evidence" value="ECO:0007669"/>
    <property type="project" value="UniProtKB-KW"/>
</dbReference>
<proteinExistence type="predicted"/>
<protein>
    <recommendedName>
        <fullName evidence="7">SNF2 N-terminal domain-containing protein</fullName>
    </recommendedName>
</protein>
<dbReference type="PANTHER" id="PTHR45626:SF17">
    <property type="entry name" value="HELICASE-LIKE TRANSCRIPTION FACTOR"/>
    <property type="match status" value="1"/>
</dbReference>
<keyword evidence="4" id="KW-0067">ATP-binding</keyword>
<dbReference type="GO" id="GO:0005634">
    <property type="term" value="C:nucleus"/>
    <property type="evidence" value="ECO:0007669"/>
    <property type="project" value="TreeGrafter"/>
</dbReference>
<feature type="region of interest" description="Disordered" evidence="6">
    <location>
        <begin position="94"/>
        <end position="200"/>
    </location>
</feature>
<feature type="compositionally biased region" description="Polar residues" evidence="6">
    <location>
        <begin position="179"/>
        <end position="190"/>
    </location>
</feature>
<accession>A0A9W8VGV6</accession>
<feature type="compositionally biased region" description="Basic and acidic residues" evidence="6">
    <location>
        <begin position="273"/>
        <end position="290"/>
    </location>
</feature>
<keyword evidence="5" id="KW-0175">Coiled coil</keyword>
<dbReference type="OrthoDB" id="448448at2759"/>
<feature type="compositionally biased region" description="Polar residues" evidence="6">
    <location>
        <begin position="25"/>
        <end position="45"/>
    </location>
</feature>
<feature type="domain" description="SNF2 N-terminal" evidence="7">
    <location>
        <begin position="407"/>
        <end position="493"/>
    </location>
</feature>
<reference evidence="8" key="1">
    <citation type="submission" date="2022-09" db="EMBL/GenBank/DDBJ databases">
        <title>Fusarium specimens isolated from Avocado Roots.</title>
        <authorList>
            <person name="Stajich J."/>
            <person name="Roper C."/>
            <person name="Heimlech-Rivalta G."/>
        </authorList>
    </citation>
    <scope>NUCLEOTIDE SEQUENCE</scope>
    <source>
        <strain evidence="8">CF00136</strain>
    </source>
</reference>
<comment type="caution">
    <text evidence="8">The sequence shown here is derived from an EMBL/GenBank/DDBJ whole genome shotgun (WGS) entry which is preliminary data.</text>
</comment>
<dbReference type="Gene3D" id="3.40.50.10810">
    <property type="entry name" value="Tandem AAA-ATPase domain"/>
    <property type="match status" value="1"/>
</dbReference>
<dbReference type="GO" id="GO:0006281">
    <property type="term" value="P:DNA repair"/>
    <property type="evidence" value="ECO:0007669"/>
    <property type="project" value="TreeGrafter"/>
</dbReference>
<sequence>MAPTPPPSDGLSAPSSSQKEDNGMEYSQSTINQDVITPASMTRSGLSRERSASVVTLPRFPSPEGGASHDLVDDPGRGLQKIRNLLQQESRVVIDITGDDSGSLATGSAPPQEQEEDSIFVKDEPDPDSPEDAAVNIVDAQTEDNVDGDSDTDTGDDNSSEFDPADHSDSDEGEHLSTSEKPGQSTSGQGASKDIPSLLQQLKGERNKLIVKSEQTGLADEEEKQLERIEDAFAQAQAYLNSKGEATNKKPNTKKKRRKCIKNVREYFERKHREEDEKYAERQEKKRKQEAQGGVPKKIRATPKQHLHGTAEQNTIQLRGRVFHSLTSVEDNIAEGSIPTMASFRATTKKDQWKHLKESIPEGCDTRRVKTQAKDLNDASKMFGRGKVKAVDSTWLLDGMNYPLLDYQLAAVGWMMSRENGRTAPYGGILADAPGLGKTVISLAAIIGNPPYGKEDEDFCQATLVVVPNKDIAWQWYEEVKKHCKDPLSTWVIVWSRSLNLPIGQLKGQWVV</sequence>
<name>A0A9W8VGV6_9HYPO</name>
<dbReference type="InterPro" id="IPR027417">
    <property type="entry name" value="P-loop_NTPase"/>
</dbReference>
<dbReference type="SUPFAM" id="SSF52540">
    <property type="entry name" value="P-loop containing nucleoside triphosphate hydrolases"/>
    <property type="match status" value="1"/>
</dbReference>
<evidence type="ECO:0000256" key="1">
    <source>
        <dbReference type="ARBA" id="ARBA00022741"/>
    </source>
</evidence>
<gene>
    <name evidence="8" type="ORF">NW762_005315</name>
</gene>
<evidence type="ECO:0000256" key="4">
    <source>
        <dbReference type="ARBA" id="ARBA00022840"/>
    </source>
</evidence>
<dbReference type="Pfam" id="PF00176">
    <property type="entry name" value="SNF2-rel_dom"/>
    <property type="match status" value="1"/>
</dbReference>
<evidence type="ECO:0000256" key="2">
    <source>
        <dbReference type="ARBA" id="ARBA00022801"/>
    </source>
</evidence>
<dbReference type="GO" id="GO:0004386">
    <property type="term" value="F:helicase activity"/>
    <property type="evidence" value="ECO:0007669"/>
    <property type="project" value="UniProtKB-KW"/>
</dbReference>
<dbReference type="InterPro" id="IPR038718">
    <property type="entry name" value="SNF2-like_sf"/>
</dbReference>
<feature type="compositionally biased region" description="Acidic residues" evidence="6">
    <location>
        <begin position="141"/>
        <end position="160"/>
    </location>
</feature>
<evidence type="ECO:0000256" key="5">
    <source>
        <dbReference type="SAM" id="Coils"/>
    </source>
</evidence>
<dbReference type="AlphaFoldDB" id="A0A9W8VGV6"/>
<feature type="region of interest" description="Disordered" evidence="6">
    <location>
        <begin position="1"/>
        <end position="76"/>
    </location>
</feature>
<dbReference type="EMBL" id="JAOQAZ010000007">
    <property type="protein sequence ID" value="KAJ4265071.1"/>
    <property type="molecule type" value="Genomic_DNA"/>
</dbReference>
<feature type="region of interest" description="Disordered" evidence="6">
    <location>
        <begin position="273"/>
        <end position="310"/>
    </location>
</feature>
<keyword evidence="1" id="KW-0547">Nucleotide-binding</keyword>
<evidence type="ECO:0000256" key="3">
    <source>
        <dbReference type="ARBA" id="ARBA00022806"/>
    </source>
</evidence>